<dbReference type="EMBL" id="OU893334">
    <property type="protein sequence ID" value="CAG9791530.1"/>
    <property type="molecule type" value="Genomic_DNA"/>
</dbReference>
<dbReference type="OrthoDB" id="6575879at2759"/>
<evidence type="ECO:0000313" key="2">
    <source>
        <dbReference type="Proteomes" id="UP001153714"/>
    </source>
</evidence>
<name>A0A9N9R8J6_9NEOP</name>
<reference evidence="1" key="2">
    <citation type="submission" date="2022-10" db="EMBL/GenBank/DDBJ databases">
        <authorList>
            <consortium name="ENA_rothamsted_submissions"/>
            <consortium name="culmorum"/>
            <person name="King R."/>
        </authorList>
    </citation>
    <scope>NUCLEOTIDE SEQUENCE</scope>
</reference>
<gene>
    <name evidence="1" type="ORF">DIATSA_LOCUS9139</name>
</gene>
<dbReference type="Proteomes" id="UP001153714">
    <property type="component" value="Chromosome 3"/>
</dbReference>
<proteinExistence type="predicted"/>
<reference evidence="1" key="1">
    <citation type="submission" date="2021-12" db="EMBL/GenBank/DDBJ databases">
        <authorList>
            <person name="King R."/>
        </authorList>
    </citation>
    <scope>NUCLEOTIDE SEQUENCE</scope>
</reference>
<dbReference type="AlphaFoldDB" id="A0A9N9R8J6"/>
<accession>A0A9N9R8J6</accession>
<sequence length="155" mass="18558">MEYIPDDTLLKFYPNTLQYVRKTCNLDQPGSMDEAIDTLESWLQKQQHFTKKDYSRDYLERAIVRAGGFVEHAKKYLDNLCTTRTLLPRFFANYDFASPHLVDNRNIFLPNLTKDYYRVYLVQNHIQEYNPEMYDAYYKRLSYVSISIYIICTSN</sequence>
<protein>
    <submittedName>
        <fullName evidence="1">Uncharacterized protein</fullName>
    </submittedName>
</protein>
<keyword evidence="2" id="KW-1185">Reference proteome</keyword>
<organism evidence="1 2">
    <name type="scientific">Diatraea saccharalis</name>
    <name type="common">sugarcane borer</name>
    <dbReference type="NCBI Taxonomy" id="40085"/>
    <lineage>
        <taxon>Eukaryota</taxon>
        <taxon>Metazoa</taxon>
        <taxon>Ecdysozoa</taxon>
        <taxon>Arthropoda</taxon>
        <taxon>Hexapoda</taxon>
        <taxon>Insecta</taxon>
        <taxon>Pterygota</taxon>
        <taxon>Neoptera</taxon>
        <taxon>Endopterygota</taxon>
        <taxon>Lepidoptera</taxon>
        <taxon>Glossata</taxon>
        <taxon>Ditrysia</taxon>
        <taxon>Pyraloidea</taxon>
        <taxon>Crambidae</taxon>
        <taxon>Crambinae</taxon>
        <taxon>Diatraea</taxon>
    </lineage>
</organism>
<evidence type="ECO:0000313" key="1">
    <source>
        <dbReference type="EMBL" id="CAG9791530.1"/>
    </source>
</evidence>